<gene>
    <name evidence="2" type="ORF">CYMTET_14356</name>
</gene>
<dbReference type="Proteomes" id="UP001190700">
    <property type="component" value="Unassembled WGS sequence"/>
</dbReference>
<accession>A0AAE0LA01</accession>
<evidence type="ECO:0000313" key="3">
    <source>
        <dbReference type="Proteomes" id="UP001190700"/>
    </source>
</evidence>
<reference evidence="2 3" key="1">
    <citation type="journal article" date="2015" name="Genome Biol. Evol.">
        <title>Comparative Genomics of a Bacterivorous Green Alga Reveals Evolutionary Causalities and Consequences of Phago-Mixotrophic Mode of Nutrition.</title>
        <authorList>
            <person name="Burns J.A."/>
            <person name="Paasch A."/>
            <person name="Narechania A."/>
            <person name="Kim E."/>
        </authorList>
    </citation>
    <scope>NUCLEOTIDE SEQUENCE [LARGE SCALE GENOMIC DNA]</scope>
    <source>
        <strain evidence="2 3">PLY_AMNH</strain>
    </source>
</reference>
<organism evidence="2 3">
    <name type="scientific">Cymbomonas tetramitiformis</name>
    <dbReference type="NCBI Taxonomy" id="36881"/>
    <lineage>
        <taxon>Eukaryota</taxon>
        <taxon>Viridiplantae</taxon>
        <taxon>Chlorophyta</taxon>
        <taxon>Pyramimonadophyceae</taxon>
        <taxon>Pyramimonadales</taxon>
        <taxon>Pyramimonadaceae</taxon>
        <taxon>Cymbomonas</taxon>
    </lineage>
</organism>
<protein>
    <submittedName>
        <fullName evidence="2">Uncharacterized protein</fullName>
    </submittedName>
</protein>
<keyword evidence="3" id="KW-1185">Reference proteome</keyword>
<sequence>MTSPLLQFTIIKAAELAGIVYDTDLTQDPVLYTFPSEKKATQETDVSTAQTVVEVGPVASESLEIIPPSGKGGRKKKPPVPAPACEVSLFLKQVSQPLHLGLGTCHIAKQGRMCKHIFKVAIDKQLFSMKGTSPIFCPPPPAATPGSAPTQSNLTLPIDLLRSLHLELENLSQAALLQPLGAADRKRQDLLLATLETLEDAVDPPNVAGEAVGDPTSLEGAPGEAVDSLAEEAVGDPTSLEGAPGEAVDSLVEDGRASDAPELGEEESSFPQGLGGGGNP</sequence>
<dbReference type="AlphaFoldDB" id="A0AAE0LA01"/>
<comment type="caution">
    <text evidence="2">The sequence shown here is derived from an EMBL/GenBank/DDBJ whole genome shotgun (WGS) entry which is preliminary data.</text>
</comment>
<proteinExistence type="predicted"/>
<feature type="region of interest" description="Disordered" evidence="1">
    <location>
        <begin position="203"/>
        <end position="280"/>
    </location>
</feature>
<evidence type="ECO:0000313" key="2">
    <source>
        <dbReference type="EMBL" id="KAK3277651.1"/>
    </source>
</evidence>
<evidence type="ECO:0000256" key="1">
    <source>
        <dbReference type="SAM" id="MobiDB-lite"/>
    </source>
</evidence>
<dbReference type="EMBL" id="LGRX02005994">
    <property type="protein sequence ID" value="KAK3277651.1"/>
    <property type="molecule type" value="Genomic_DNA"/>
</dbReference>
<name>A0AAE0LA01_9CHLO</name>